<keyword evidence="2" id="KW-0812">Transmembrane</keyword>
<feature type="region of interest" description="Disordered" evidence="1">
    <location>
        <begin position="1"/>
        <end position="32"/>
    </location>
</feature>
<keyword evidence="2" id="KW-1133">Transmembrane helix</keyword>
<organism evidence="3 4">
    <name type="scientific">Gonapodya prolifera (strain JEL478)</name>
    <name type="common">Monoblepharis prolifera</name>
    <dbReference type="NCBI Taxonomy" id="1344416"/>
    <lineage>
        <taxon>Eukaryota</taxon>
        <taxon>Fungi</taxon>
        <taxon>Fungi incertae sedis</taxon>
        <taxon>Chytridiomycota</taxon>
        <taxon>Chytridiomycota incertae sedis</taxon>
        <taxon>Monoblepharidomycetes</taxon>
        <taxon>Monoblepharidales</taxon>
        <taxon>Gonapodyaceae</taxon>
        <taxon>Gonapodya</taxon>
    </lineage>
</organism>
<feature type="transmembrane region" description="Helical" evidence="2">
    <location>
        <begin position="38"/>
        <end position="59"/>
    </location>
</feature>
<reference evidence="3 4" key="1">
    <citation type="journal article" date="2015" name="Genome Biol. Evol.">
        <title>Phylogenomic analyses indicate that early fungi evolved digesting cell walls of algal ancestors of land plants.</title>
        <authorList>
            <person name="Chang Y."/>
            <person name="Wang S."/>
            <person name="Sekimoto S."/>
            <person name="Aerts A.L."/>
            <person name="Choi C."/>
            <person name="Clum A."/>
            <person name="LaButti K.M."/>
            <person name="Lindquist E.A."/>
            <person name="Yee Ngan C."/>
            <person name="Ohm R.A."/>
            <person name="Salamov A.A."/>
            <person name="Grigoriev I.V."/>
            <person name="Spatafora J.W."/>
            <person name="Berbee M.L."/>
        </authorList>
    </citation>
    <scope>NUCLEOTIDE SEQUENCE [LARGE SCALE GENOMIC DNA]</scope>
    <source>
        <strain evidence="3 4">JEL478</strain>
    </source>
</reference>
<protein>
    <submittedName>
        <fullName evidence="3">Uncharacterized protein</fullName>
    </submittedName>
</protein>
<dbReference type="EMBL" id="KQ965746">
    <property type="protein sequence ID" value="KXS17472.1"/>
    <property type="molecule type" value="Genomic_DNA"/>
</dbReference>
<evidence type="ECO:0000313" key="3">
    <source>
        <dbReference type="EMBL" id="KXS17472.1"/>
    </source>
</evidence>
<dbReference type="AlphaFoldDB" id="A0A139AKZ8"/>
<keyword evidence="4" id="KW-1185">Reference proteome</keyword>
<dbReference type="Proteomes" id="UP000070544">
    <property type="component" value="Unassembled WGS sequence"/>
</dbReference>
<proteinExistence type="predicted"/>
<sequence length="81" mass="8975">MSELRKRPVGGESKAPAEPKQESQPVAEQPASSIPWDAVISIVFVLLGVRLVYVGLGFAQNEFDVWGWLDRVLLGIERKNV</sequence>
<gene>
    <name evidence="3" type="ORF">M427DRAFT_30303</name>
</gene>
<evidence type="ECO:0000313" key="4">
    <source>
        <dbReference type="Proteomes" id="UP000070544"/>
    </source>
</evidence>
<evidence type="ECO:0000256" key="1">
    <source>
        <dbReference type="SAM" id="MobiDB-lite"/>
    </source>
</evidence>
<feature type="compositionally biased region" description="Polar residues" evidence="1">
    <location>
        <begin position="22"/>
        <end position="32"/>
    </location>
</feature>
<name>A0A139AKZ8_GONPJ</name>
<keyword evidence="2" id="KW-0472">Membrane</keyword>
<accession>A0A139AKZ8</accession>
<evidence type="ECO:0000256" key="2">
    <source>
        <dbReference type="SAM" id="Phobius"/>
    </source>
</evidence>